<reference evidence="1" key="1">
    <citation type="journal article" date="2020" name="mSystems">
        <title>Genome- and Community-Level Interaction Insights into Carbon Utilization and Element Cycling Functions of Hydrothermarchaeota in Hydrothermal Sediment.</title>
        <authorList>
            <person name="Zhou Z."/>
            <person name="Liu Y."/>
            <person name="Xu W."/>
            <person name="Pan J."/>
            <person name="Luo Z.H."/>
            <person name="Li M."/>
        </authorList>
    </citation>
    <scope>NUCLEOTIDE SEQUENCE [LARGE SCALE GENOMIC DNA]</scope>
    <source>
        <strain evidence="1">SpSt-780</strain>
    </source>
</reference>
<sequence length="406" mass="46526">MKYLKFLFVLFILSLPLFSQEQSFGFLGELGGEKMNDTLWFSISLKPEVGIGPVGIGLDLPLRFSTSGEFRVEDWNSISDIFGHLRYLRLGYEKSPFYLKVGALDRVIVGHGFIMDNYYNTIDENNRKTGILFKSDLKKFGGEFIYTNIGRPEITGIRGFVRPIKFVAEIPIISNLEIGSTYLTDLYTDTGSTKGAIGFLGFDAGLPLLSFDMLSFVLYFDYAHMNNYGSGNALGARVDFKFLMNLLNFSLKFERRNITDQFLPSYFDPFYEEQRFVKEDFVKTLHSSFNGYAGELYATALGRLQLTGRYLYFNDMKNSGVLTMILDMTKFLPDMPILVSYQRRGIESSGDLFAIDSNTIFTLSVSRKIYWKLYGTLNIEQKYEYDEETVSFDALRKYGFKLGIRL</sequence>
<protein>
    <submittedName>
        <fullName evidence="1">Uncharacterized protein</fullName>
    </submittedName>
</protein>
<accession>A0A7C4UGK4</accession>
<proteinExistence type="predicted"/>
<organism evidence="1">
    <name type="scientific">candidate division WOR-3 bacterium</name>
    <dbReference type="NCBI Taxonomy" id="2052148"/>
    <lineage>
        <taxon>Bacteria</taxon>
        <taxon>Bacteria division WOR-3</taxon>
    </lineage>
</organism>
<evidence type="ECO:0000313" key="1">
    <source>
        <dbReference type="EMBL" id="HGW91998.1"/>
    </source>
</evidence>
<dbReference type="EMBL" id="DTHG01000070">
    <property type="protein sequence ID" value="HGW91998.1"/>
    <property type="molecule type" value="Genomic_DNA"/>
</dbReference>
<name>A0A7C4UGK4_UNCW3</name>
<comment type="caution">
    <text evidence="1">The sequence shown here is derived from an EMBL/GenBank/DDBJ whole genome shotgun (WGS) entry which is preliminary data.</text>
</comment>
<dbReference type="AlphaFoldDB" id="A0A7C4UGK4"/>
<gene>
    <name evidence="1" type="ORF">ENV67_05590</name>
</gene>